<dbReference type="InterPro" id="IPR001005">
    <property type="entry name" value="SANT/Myb"/>
</dbReference>
<dbReference type="OrthoDB" id="1865198at2759"/>
<gene>
    <name evidence="3" type="ORF">Ahy_B03g063887</name>
</gene>
<dbReference type="AlphaFoldDB" id="A0A444ZYB7"/>
<proteinExistence type="predicted"/>
<dbReference type="PANTHER" id="PTHR47211:SF3">
    <property type="entry name" value="TRIHELIX TRANSCRIPTION FACTOR ASR3-LIKE"/>
    <property type="match status" value="1"/>
</dbReference>
<feature type="compositionally biased region" description="Polar residues" evidence="1">
    <location>
        <begin position="324"/>
        <end position="334"/>
    </location>
</feature>
<name>A0A444ZYB7_ARAHY</name>
<dbReference type="STRING" id="3818.A0A444ZYB7"/>
<feature type="compositionally biased region" description="Basic residues" evidence="1">
    <location>
        <begin position="229"/>
        <end position="240"/>
    </location>
</feature>
<evidence type="ECO:0000256" key="1">
    <source>
        <dbReference type="SAM" id="MobiDB-lite"/>
    </source>
</evidence>
<accession>A0A444ZYB7</accession>
<feature type="domain" description="Myb-like" evidence="2">
    <location>
        <begin position="74"/>
        <end position="141"/>
    </location>
</feature>
<dbReference type="Pfam" id="PF13837">
    <property type="entry name" value="Myb_DNA-bind_4"/>
    <property type="match status" value="1"/>
</dbReference>
<evidence type="ECO:0000259" key="2">
    <source>
        <dbReference type="PROSITE" id="PS50090"/>
    </source>
</evidence>
<protein>
    <recommendedName>
        <fullName evidence="2">Myb-like domain-containing protein</fullName>
    </recommendedName>
</protein>
<feature type="compositionally biased region" description="Acidic residues" evidence="1">
    <location>
        <begin position="245"/>
        <end position="255"/>
    </location>
</feature>
<evidence type="ECO:0000313" key="3">
    <source>
        <dbReference type="EMBL" id="RYR19177.1"/>
    </source>
</evidence>
<organism evidence="3 4">
    <name type="scientific">Arachis hypogaea</name>
    <name type="common">Peanut</name>
    <dbReference type="NCBI Taxonomy" id="3818"/>
    <lineage>
        <taxon>Eukaryota</taxon>
        <taxon>Viridiplantae</taxon>
        <taxon>Streptophyta</taxon>
        <taxon>Embryophyta</taxon>
        <taxon>Tracheophyta</taxon>
        <taxon>Spermatophyta</taxon>
        <taxon>Magnoliopsida</taxon>
        <taxon>eudicotyledons</taxon>
        <taxon>Gunneridae</taxon>
        <taxon>Pentapetalae</taxon>
        <taxon>rosids</taxon>
        <taxon>fabids</taxon>
        <taxon>Fabales</taxon>
        <taxon>Fabaceae</taxon>
        <taxon>Papilionoideae</taxon>
        <taxon>50 kb inversion clade</taxon>
        <taxon>dalbergioids sensu lato</taxon>
        <taxon>Dalbergieae</taxon>
        <taxon>Pterocarpus clade</taxon>
        <taxon>Arachis</taxon>
    </lineage>
</organism>
<dbReference type="PROSITE" id="PS50090">
    <property type="entry name" value="MYB_LIKE"/>
    <property type="match status" value="1"/>
</dbReference>
<dbReference type="Proteomes" id="UP000289738">
    <property type="component" value="Chromosome B03"/>
</dbReference>
<keyword evidence="4" id="KW-1185">Reference proteome</keyword>
<reference evidence="3 4" key="1">
    <citation type="submission" date="2019-01" db="EMBL/GenBank/DDBJ databases">
        <title>Sequencing of cultivated peanut Arachis hypogaea provides insights into genome evolution and oil improvement.</title>
        <authorList>
            <person name="Chen X."/>
        </authorList>
    </citation>
    <scope>NUCLEOTIDE SEQUENCE [LARGE SCALE GENOMIC DNA]</scope>
    <source>
        <strain evidence="4">cv. Fuhuasheng</strain>
        <tissue evidence="3">Leaves</tissue>
    </source>
</reference>
<dbReference type="InterPro" id="IPR044822">
    <property type="entry name" value="Myb_DNA-bind_4"/>
</dbReference>
<comment type="caution">
    <text evidence="3">The sequence shown here is derived from an EMBL/GenBank/DDBJ whole genome shotgun (WGS) entry which is preliminary data.</text>
</comment>
<dbReference type="EMBL" id="SDMP01000013">
    <property type="protein sequence ID" value="RYR19177.1"/>
    <property type="molecule type" value="Genomic_DNA"/>
</dbReference>
<feature type="region of interest" description="Disordered" evidence="1">
    <location>
        <begin position="321"/>
        <end position="368"/>
    </location>
</feature>
<evidence type="ECO:0000313" key="4">
    <source>
        <dbReference type="Proteomes" id="UP000289738"/>
    </source>
</evidence>
<sequence>MVCILSQSTKNTRVRVIIINAMESNSEKNINISVGSSGGGSEHVPLVTVAKQPTTATETVAKGETRAKATRHPRWTRQESLVLIESKKLVESGEQINRYQSPPGFVVLQTDPKWDMVSSLCQQRGVKRGAVQCRKRWGNLLTDFRKIKKWETNVKDENESFWMMRNDKRKENKLPGFFDSVVYNVLDGGVCTAAAYPLTLIKGPPKQENISGGGGDRGEGEGVVTASKKDHHRSRNQPHRQNHDEVDEDDDMEDDETIVDSEMGWSTEEENNTNSTTETGKVNNSSLMLLKTPTVAGAKETVMNMMMVMGSTQKIPLPKLPTSAEKQPTPTSCKGNYDHPPGFQREGVSQEGHKKRRLSPGNSEHTTNFNNNIVRVLRRNNNMLKAHLGAQNMNYQLAREHQKEQTDSLLAALGKLTDALSKIADKL</sequence>
<dbReference type="Gene3D" id="1.10.10.60">
    <property type="entry name" value="Homeodomain-like"/>
    <property type="match status" value="1"/>
</dbReference>
<dbReference type="PANTHER" id="PTHR47211">
    <property type="entry name" value="TRIHELIX TRANSCRIPTION FACTOR ASR3"/>
    <property type="match status" value="1"/>
</dbReference>
<feature type="region of interest" description="Disordered" evidence="1">
    <location>
        <begin position="202"/>
        <end position="255"/>
    </location>
</feature>